<dbReference type="EMBL" id="BMQW01000003">
    <property type="protein sequence ID" value="GGP83896.1"/>
    <property type="molecule type" value="Genomic_DNA"/>
</dbReference>
<comment type="caution">
    <text evidence="1">The sequence shown here is derived from an EMBL/GenBank/DDBJ whole genome shotgun (WGS) entry which is preliminary data.</text>
</comment>
<reference evidence="2" key="1">
    <citation type="journal article" date="2019" name="Int. J. Syst. Evol. Microbiol.">
        <title>The Global Catalogue of Microorganisms (GCM) 10K type strain sequencing project: providing services to taxonomists for standard genome sequencing and annotation.</title>
        <authorList>
            <consortium name="The Broad Institute Genomics Platform"/>
            <consortium name="The Broad Institute Genome Sequencing Center for Infectious Disease"/>
            <person name="Wu L."/>
            <person name="Ma J."/>
        </authorList>
    </citation>
    <scope>NUCLEOTIDE SEQUENCE [LARGE SCALE GENOMIC DNA]</scope>
    <source>
        <strain evidence="2">JCM 32305</strain>
    </source>
</reference>
<organism evidence="1 2">
    <name type="scientific">Shewanella ulleungensis</name>
    <dbReference type="NCBI Taxonomy" id="2282699"/>
    <lineage>
        <taxon>Bacteria</taxon>
        <taxon>Pseudomonadati</taxon>
        <taxon>Pseudomonadota</taxon>
        <taxon>Gammaproteobacteria</taxon>
        <taxon>Alteromonadales</taxon>
        <taxon>Shewanellaceae</taxon>
        <taxon>Shewanella</taxon>
    </lineage>
</organism>
<proteinExistence type="predicted"/>
<protein>
    <submittedName>
        <fullName evidence="1">Uncharacterized protein</fullName>
    </submittedName>
</protein>
<evidence type="ECO:0000313" key="2">
    <source>
        <dbReference type="Proteomes" id="UP000654004"/>
    </source>
</evidence>
<gene>
    <name evidence="1" type="ORF">GCM10009410_16540</name>
</gene>
<dbReference type="Proteomes" id="UP000654004">
    <property type="component" value="Unassembled WGS sequence"/>
</dbReference>
<accession>A0ABQ2QJ10</accession>
<sequence>MGNLLALHCIAGFNCADFIKASVGTISVYESDLSIDYFSKTLAMDKPRGSPSIFASHADVRLICIYKKLKRSQDDELN</sequence>
<keyword evidence="2" id="KW-1185">Reference proteome</keyword>
<dbReference type="RefSeq" id="WP_188955121.1">
    <property type="nucleotide sequence ID" value="NZ_BMQW01000003.1"/>
</dbReference>
<name>A0ABQ2QJ10_9GAMM</name>
<evidence type="ECO:0000313" key="1">
    <source>
        <dbReference type="EMBL" id="GGP83896.1"/>
    </source>
</evidence>